<evidence type="ECO:0008006" key="3">
    <source>
        <dbReference type="Google" id="ProtNLM"/>
    </source>
</evidence>
<accession>A0A9D3Z7L8</accession>
<evidence type="ECO:0000313" key="2">
    <source>
        <dbReference type="Proteomes" id="UP000828390"/>
    </source>
</evidence>
<dbReference type="EMBL" id="JAIWYP010000014">
    <property type="protein sequence ID" value="KAH3712105.1"/>
    <property type="molecule type" value="Genomic_DNA"/>
</dbReference>
<reference evidence="1" key="1">
    <citation type="journal article" date="2019" name="bioRxiv">
        <title>The Genome of the Zebra Mussel, Dreissena polymorpha: A Resource for Invasive Species Research.</title>
        <authorList>
            <person name="McCartney M.A."/>
            <person name="Auch B."/>
            <person name="Kono T."/>
            <person name="Mallez S."/>
            <person name="Zhang Y."/>
            <person name="Obille A."/>
            <person name="Becker A."/>
            <person name="Abrahante J.E."/>
            <person name="Garbe J."/>
            <person name="Badalamenti J.P."/>
            <person name="Herman A."/>
            <person name="Mangelson H."/>
            <person name="Liachko I."/>
            <person name="Sullivan S."/>
            <person name="Sone E.D."/>
            <person name="Koren S."/>
            <person name="Silverstein K.A.T."/>
            <person name="Beckman K.B."/>
            <person name="Gohl D.M."/>
        </authorList>
    </citation>
    <scope>NUCLEOTIDE SEQUENCE</scope>
    <source>
        <strain evidence="1">Duluth1</strain>
        <tissue evidence="1">Whole animal</tissue>
    </source>
</reference>
<protein>
    <recommendedName>
        <fullName evidence="3">Nuclease HARBI1</fullName>
    </recommendedName>
</protein>
<dbReference type="Proteomes" id="UP000828390">
    <property type="component" value="Unassembled WGS sequence"/>
</dbReference>
<proteinExistence type="predicted"/>
<evidence type="ECO:0000313" key="1">
    <source>
        <dbReference type="EMBL" id="KAH3712105.1"/>
    </source>
</evidence>
<reference evidence="1" key="2">
    <citation type="submission" date="2020-11" db="EMBL/GenBank/DDBJ databases">
        <authorList>
            <person name="McCartney M.A."/>
            <person name="Auch B."/>
            <person name="Kono T."/>
            <person name="Mallez S."/>
            <person name="Becker A."/>
            <person name="Gohl D.M."/>
            <person name="Silverstein K.A.T."/>
            <person name="Koren S."/>
            <person name="Bechman K.B."/>
            <person name="Herman A."/>
            <person name="Abrahante J.E."/>
            <person name="Garbe J."/>
        </authorList>
    </citation>
    <scope>NUCLEOTIDE SEQUENCE</scope>
    <source>
        <strain evidence="1">Duluth1</strain>
        <tissue evidence="1">Whole animal</tissue>
    </source>
</reference>
<keyword evidence="2" id="KW-1185">Reference proteome</keyword>
<sequence length="57" mass="6294">MLWDIRQQKEDFYNIAGFPNVIGVIDGTHIFSSAFLEKTRVIVIASSSSAVAVLLKP</sequence>
<dbReference type="AlphaFoldDB" id="A0A9D3Z7L8"/>
<comment type="caution">
    <text evidence="1">The sequence shown here is derived from an EMBL/GenBank/DDBJ whole genome shotgun (WGS) entry which is preliminary data.</text>
</comment>
<name>A0A9D3Z7L8_DREPO</name>
<gene>
    <name evidence="1" type="ORF">DPMN_071784</name>
</gene>
<organism evidence="1 2">
    <name type="scientific">Dreissena polymorpha</name>
    <name type="common">Zebra mussel</name>
    <name type="synonym">Mytilus polymorpha</name>
    <dbReference type="NCBI Taxonomy" id="45954"/>
    <lineage>
        <taxon>Eukaryota</taxon>
        <taxon>Metazoa</taxon>
        <taxon>Spiralia</taxon>
        <taxon>Lophotrochozoa</taxon>
        <taxon>Mollusca</taxon>
        <taxon>Bivalvia</taxon>
        <taxon>Autobranchia</taxon>
        <taxon>Heteroconchia</taxon>
        <taxon>Euheterodonta</taxon>
        <taxon>Imparidentia</taxon>
        <taxon>Neoheterodontei</taxon>
        <taxon>Myida</taxon>
        <taxon>Dreissenoidea</taxon>
        <taxon>Dreissenidae</taxon>
        <taxon>Dreissena</taxon>
    </lineage>
</organism>